<feature type="domain" description="CRIM" evidence="3">
    <location>
        <begin position="348"/>
        <end position="474"/>
    </location>
</feature>
<evidence type="ECO:0000256" key="1">
    <source>
        <dbReference type="ARBA" id="ARBA00009407"/>
    </source>
</evidence>
<dbReference type="GO" id="GO:0038203">
    <property type="term" value="P:TORC2 signaling"/>
    <property type="evidence" value="ECO:0007669"/>
    <property type="project" value="TreeGrafter"/>
</dbReference>
<feature type="compositionally biased region" description="Polar residues" evidence="2">
    <location>
        <begin position="128"/>
        <end position="140"/>
    </location>
</feature>
<keyword evidence="6" id="KW-1185">Reference proteome</keyword>
<name>A0A1E3HTZ7_9TREE</name>
<dbReference type="STRING" id="1295533.A0A1E3HTZ7"/>
<reference evidence="5 6" key="1">
    <citation type="submission" date="2016-06" db="EMBL/GenBank/DDBJ databases">
        <title>Evolution of pathogenesis and genome organization in the Tremellales.</title>
        <authorList>
            <person name="Cuomo C."/>
            <person name="Litvintseva A."/>
            <person name="Heitman J."/>
            <person name="Chen Y."/>
            <person name="Sun S."/>
            <person name="Springer D."/>
            <person name="Dromer F."/>
            <person name="Young S."/>
            <person name="Zeng Q."/>
            <person name="Chapman S."/>
            <person name="Gujja S."/>
            <person name="Saif S."/>
            <person name="Birren B."/>
        </authorList>
    </citation>
    <scope>NUCLEOTIDE SEQUENCE [LARGE SCALE GENOMIC DNA]</scope>
    <source>
        <strain evidence="5 6">CBS 6039</strain>
    </source>
</reference>
<feature type="region of interest" description="Disordered" evidence="2">
    <location>
        <begin position="59"/>
        <end position="188"/>
    </location>
</feature>
<proteinExistence type="inferred from homology"/>
<dbReference type="GO" id="GO:0005737">
    <property type="term" value="C:cytoplasm"/>
    <property type="evidence" value="ECO:0007669"/>
    <property type="project" value="TreeGrafter"/>
</dbReference>
<protein>
    <submittedName>
        <fullName evidence="5">Uncharacterized protein</fullName>
    </submittedName>
</protein>
<dbReference type="GO" id="GO:0031932">
    <property type="term" value="C:TORC2 complex"/>
    <property type="evidence" value="ECO:0007669"/>
    <property type="project" value="InterPro"/>
</dbReference>
<dbReference type="GO" id="GO:0005546">
    <property type="term" value="F:phosphatidylinositol-4,5-bisphosphate binding"/>
    <property type="evidence" value="ECO:0007669"/>
    <property type="project" value="TreeGrafter"/>
</dbReference>
<dbReference type="RefSeq" id="XP_018994462.1">
    <property type="nucleotide sequence ID" value="XM_019137436.1"/>
</dbReference>
<dbReference type="InterPro" id="IPR031313">
    <property type="entry name" value="Sin1_PH_dom"/>
</dbReference>
<evidence type="ECO:0000313" key="5">
    <source>
        <dbReference type="EMBL" id="ODN79615.1"/>
    </source>
</evidence>
<dbReference type="InterPro" id="IPR031567">
    <property type="entry name" value="CRIM_dom"/>
</dbReference>
<dbReference type="InterPro" id="IPR011993">
    <property type="entry name" value="PH-like_dom_sf"/>
</dbReference>
<dbReference type="GO" id="GO:0005886">
    <property type="term" value="C:plasma membrane"/>
    <property type="evidence" value="ECO:0007669"/>
    <property type="project" value="TreeGrafter"/>
</dbReference>
<dbReference type="Pfam" id="PF16979">
    <property type="entry name" value="SIN1_PH"/>
    <property type="match status" value="1"/>
</dbReference>
<dbReference type="OrthoDB" id="241990at2759"/>
<comment type="similarity">
    <text evidence="1">Belongs to the SIN1 family.</text>
</comment>
<gene>
    <name evidence="5" type="ORF">L202_03558</name>
</gene>
<feature type="domain" description="SIN1-type PH" evidence="4">
    <location>
        <begin position="687"/>
        <end position="784"/>
    </location>
</feature>
<dbReference type="AlphaFoldDB" id="A0A1E3HTZ7"/>
<dbReference type="Proteomes" id="UP000094065">
    <property type="component" value="Unassembled WGS sequence"/>
</dbReference>
<dbReference type="InterPro" id="IPR008828">
    <property type="entry name" value="Sin1/Avo1"/>
</dbReference>
<evidence type="ECO:0000256" key="2">
    <source>
        <dbReference type="SAM" id="MobiDB-lite"/>
    </source>
</evidence>
<evidence type="ECO:0000259" key="4">
    <source>
        <dbReference type="Pfam" id="PF16979"/>
    </source>
</evidence>
<feature type="region of interest" description="Disordered" evidence="2">
    <location>
        <begin position="256"/>
        <end position="291"/>
    </location>
</feature>
<sequence length="803" mass="85959">MSMVADVGFMLQAIRLASLRATDDPLSPRIISLDPSFGANPYINASGLSDLDRWPEIGRALDSPPLDGGFLSGQTPGSRPDDEDEGKRGGGLKYTQTIMGPGKLGGAGMRVSGRHANPGESRRGQAIRANSSASIPSARSPNPPKGQEPSLASDTVPENDLFTPSVRPRADSAPMPGPLPSSPRHLASSVLSTGKGATAGLLQRVLSSSQMSAGSNFGMDGTALVATPEEKGSSIGIEATTGTQTGVDARMVAGLEDQGSDVDEEEAAEADVRGSGREATAIPGSRRASVDTTSIEENLDFTPIPIVSPSLSVPRPSALTSTLNKYVPHLVSTGPKDASGPISPIAAAPINPFYSLYSSIAAPPGAPFESLELYFPHSKNPTQPLVGKVRKDATVEEVTGYGLWRYWEEGREPKLEEEEGDVKWSSVGWGLRIVEDDGEVDEDFPPLDRESKISKFSYGQFAIVEATEEQIRQNASKAPTIPRRPSRVIPVPASAARPVPPPTTRQPSTTLAPPRPNQPPSASSSFSSSEFLLTIPTAGNAGGKLGSSMAMKGSVGLSSTGSDVVRLKVKVTASADVHFTTTINVPADMYIADLTEVLCKKKRLQMPPQDWVLCLADLTLALPLDRTVASLEGRTELALVKRTWAVDRGVRIDDRRGGDPSASIFKRQSEPAPFQRFGPGLSDFSQTYKKFTVQRKIAIGRHERNLAIDGDYIHIMPSESRAFFDSMKTTSFHISLVAACKLTGRAGGFKINVWRDGTQKRYEFEAENQRQAVEIVSTIRQLMKAWMAENKNIVPAPGVALRK</sequence>
<accession>A0A1E3HTZ7</accession>
<dbReference type="Gene3D" id="2.30.29.30">
    <property type="entry name" value="Pleckstrin-homology domain (PH domain)/Phosphotyrosine-binding domain (PTB)"/>
    <property type="match status" value="1"/>
</dbReference>
<feature type="compositionally biased region" description="Low complexity" evidence="2">
    <location>
        <begin position="479"/>
        <end position="497"/>
    </location>
</feature>
<dbReference type="PANTHER" id="PTHR13335:SF1">
    <property type="entry name" value="TARGET OF RAPAMYCIN COMPLEX 2 SUBUNIT MAPKAP1"/>
    <property type="match status" value="1"/>
</dbReference>
<dbReference type="PANTHER" id="PTHR13335">
    <property type="entry name" value="TARGET OF RAPAMYCIN COMPLEX 2 SUBUNIT MAPKAP1"/>
    <property type="match status" value="1"/>
</dbReference>
<dbReference type="GeneID" id="30154867"/>
<comment type="caution">
    <text evidence="5">The sequence shown here is derived from an EMBL/GenBank/DDBJ whole genome shotgun (WGS) entry which is preliminary data.</text>
</comment>
<evidence type="ECO:0000259" key="3">
    <source>
        <dbReference type="Pfam" id="PF16978"/>
    </source>
</evidence>
<evidence type="ECO:0000313" key="6">
    <source>
        <dbReference type="Proteomes" id="UP000094065"/>
    </source>
</evidence>
<feature type="region of interest" description="Disordered" evidence="2">
    <location>
        <begin position="473"/>
        <end position="526"/>
    </location>
</feature>
<dbReference type="Pfam" id="PF16978">
    <property type="entry name" value="CRIM"/>
    <property type="match status" value="1"/>
</dbReference>
<feature type="compositionally biased region" description="Acidic residues" evidence="2">
    <location>
        <begin position="258"/>
        <end position="269"/>
    </location>
</feature>
<dbReference type="EMBL" id="AWGJ01000005">
    <property type="protein sequence ID" value="ODN79615.1"/>
    <property type="molecule type" value="Genomic_DNA"/>
</dbReference>
<organism evidence="5 6">
    <name type="scientific">Cryptococcus amylolentus CBS 6039</name>
    <dbReference type="NCBI Taxonomy" id="1295533"/>
    <lineage>
        <taxon>Eukaryota</taxon>
        <taxon>Fungi</taxon>
        <taxon>Dikarya</taxon>
        <taxon>Basidiomycota</taxon>
        <taxon>Agaricomycotina</taxon>
        <taxon>Tremellomycetes</taxon>
        <taxon>Tremellales</taxon>
        <taxon>Cryptococcaceae</taxon>
        <taxon>Cryptococcus</taxon>
    </lineage>
</organism>